<dbReference type="Pfam" id="PF02107">
    <property type="entry name" value="FlgH"/>
    <property type="match status" value="1"/>
</dbReference>
<dbReference type="AlphaFoldDB" id="A0A0Q9YT79"/>
<evidence type="ECO:0000313" key="14">
    <source>
        <dbReference type="Proteomes" id="UP000051494"/>
    </source>
</evidence>
<evidence type="ECO:0000256" key="9">
    <source>
        <dbReference type="ARBA" id="ARBA00023237"/>
    </source>
</evidence>
<comment type="subunit">
    <text evidence="4 11">The basal body constitutes a major portion of the flagellar organelle and consists of four rings (L,P,S, and M) mounted on a central rod.</text>
</comment>
<proteinExistence type="inferred from homology"/>
<evidence type="ECO:0000256" key="1">
    <source>
        <dbReference type="ARBA" id="ARBA00002591"/>
    </source>
</evidence>
<dbReference type="EMBL" id="LKHV01000001">
    <property type="protein sequence ID" value="KRG19793.1"/>
    <property type="molecule type" value="Genomic_DNA"/>
</dbReference>
<keyword evidence="12" id="KW-0282">Flagellum</keyword>
<dbReference type="PROSITE" id="PS51257">
    <property type="entry name" value="PROKAR_LIPOPROTEIN"/>
    <property type="match status" value="1"/>
</dbReference>
<dbReference type="PRINTS" id="PR01008">
    <property type="entry name" value="FLGLRINGFLGH"/>
</dbReference>
<dbReference type="GO" id="GO:0071973">
    <property type="term" value="P:bacterial-type flagellum-dependent cell motility"/>
    <property type="evidence" value="ECO:0007669"/>
    <property type="project" value="InterPro"/>
</dbReference>
<evidence type="ECO:0000313" key="13">
    <source>
        <dbReference type="EMBL" id="MCS5708624.1"/>
    </source>
</evidence>
<protein>
    <recommendedName>
        <fullName evidence="11">Flagellar L-ring protein</fullName>
    </recommendedName>
    <alternativeName>
        <fullName evidence="11">Basal body L-ring protein</fullName>
    </alternativeName>
</protein>
<reference evidence="12" key="1">
    <citation type="submission" date="2015-09" db="EMBL/GenBank/DDBJ databases">
        <title>Draft Genome Sequences of Two Novel Amoeba-resistant Intranuclear Bacteria, Candidatus Berkiella cookevillensis and Candidatus Berkiella aquae.</title>
        <authorList>
            <person name="Mehari Y.T."/>
            <person name="Arivett B.A."/>
            <person name="Farone A.L."/>
            <person name="Gunderson J.H."/>
            <person name="Farone M.B."/>
        </authorList>
    </citation>
    <scope>NUCLEOTIDE SEQUENCE [LARGE SCALE GENOMIC DNA]</scope>
    <source>
        <strain evidence="12">CC99</strain>
    </source>
</reference>
<gene>
    <name evidence="11 12" type="primary">flgH</name>
    <name evidence="12" type="ORF">CC99x_00014</name>
    <name evidence="13" type="ORF">CC99x_006835</name>
</gene>
<dbReference type="PANTHER" id="PTHR34933:SF1">
    <property type="entry name" value="FLAGELLAR L-RING PROTEIN"/>
    <property type="match status" value="1"/>
</dbReference>
<dbReference type="NCBIfam" id="NF001304">
    <property type="entry name" value="PRK00249.1-4"/>
    <property type="match status" value="1"/>
</dbReference>
<evidence type="ECO:0000256" key="7">
    <source>
        <dbReference type="ARBA" id="ARBA00023139"/>
    </source>
</evidence>
<dbReference type="STRING" id="437022.CC99x_00014"/>
<keyword evidence="6 11" id="KW-0472">Membrane</keyword>
<evidence type="ECO:0000256" key="6">
    <source>
        <dbReference type="ARBA" id="ARBA00023136"/>
    </source>
</evidence>
<evidence type="ECO:0000256" key="8">
    <source>
        <dbReference type="ARBA" id="ARBA00023143"/>
    </source>
</evidence>
<keyword evidence="14" id="KW-1185">Reference proteome</keyword>
<dbReference type="EMBL" id="LKHV02000001">
    <property type="protein sequence ID" value="MCS5708624.1"/>
    <property type="molecule type" value="Genomic_DNA"/>
</dbReference>
<evidence type="ECO:0000256" key="10">
    <source>
        <dbReference type="ARBA" id="ARBA00023288"/>
    </source>
</evidence>
<organism evidence="12">
    <name type="scientific">Candidatus Berkiella cookevillensis</name>
    <dbReference type="NCBI Taxonomy" id="437022"/>
    <lineage>
        <taxon>Bacteria</taxon>
        <taxon>Pseudomonadati</taxon>
        <taxon>Pseudomonadota</taxon>
        <taxon>Gammaproteobacteria</taxon>
        <taxon>Candidatus Berkiellales</taxon>
        <taxon>Candidatus Berkiellaceae</taxon>
        <taxon>Candidatus Berkiella</taxon>
    </lineage>
</organism>
<evidence type="ECO:0000256" key="2">
    <source>
        <dbReference type="ARBA" id="ARBA00004635"/>
    </source>
</evidence>
<keyword evidence="12" id="KW-0969">Cilium</keyword>
<keyword evidence="12" id="KW-0966">Cell projection</keyword>
<dbReference type="RefSeq" id="WP_057622382.1">
    <property type="nucleotide sequence ID" value="NZ_LKHV02000001.1"/>
</dbReference>
<dbReference type="HAMAP" id="MF_00415">
    <property type="entry name" value="FlgH"/>
    <property type="match status" value="1"/>
</dbReference>
<keyword evidence="10 11" id="KW-0449">Lipoprotein</keyword>
<comment type="similarity">
    <text evidence="3 11">Belongs to the FlgH family.</text>
</comment>
<evidence type="ECO:0000256" key="4">
    <source>
        <dbReference type="ARBA" id="ARBA00011439"/>
    </source>
</evidence>
<comment type="caution">
    <text evidence="12">The sequence shown here is derived from an EMBL/GenBank/DDBJ whole genome shotgun (WGS) entry which is preliminary data.</text>
</comment>
<sequence length="235" mass="25679">MIRQGFVVLSMLGLVGCAHFDSPNDPNFAPVMPEVRKPLTPDMGSIYHPGLGLSLYEDIKAHQIGDIITVIFNEKMDASKSADSKLKKESDATILNPTLLGTTADFSLPKQLPIPLSTTDNLNLATSIDAKREFKGEADAAQKNKLTGKITVMVTQVLPNGNLYVRGEKWININHGDEFIRVAGIVRPQDIHPDNTIESDRIADARISYSGRGSLTNTSKPGWITKIVSSSLWPL</sequence>
<comment type="subcellular location">
    <subcellularLocation>
        <location evidence="11">Cell outer membrane</location>
        <topology evidence="11">Lipid-anchor</topology>
    </subcellularLocation>
    <subcellularLocation>
        <location evidence="11">Bacterial flagellum basal body</location>
    </subcellularLocation>
    <subcellularLocation>
        <location evidence="2">Membrane</location>
        <topology evidence="2">Lipid-anchor</topology>
    </subcellularLocation>
</comment>
<evidence type="ECO:0000313" key="12">
    <source>
        <dbReference type="EMBL" id="KRG19793.1"/>
    </source>
</evidence>
<evidence type="ECO:0000256" key="11">
    <source>
        <dbReference type="HAMAP-Rule" id="MF_00415"/>
    </source>
</evidence>
<dbReference type="Proteomes" id="UP000051494">
    <property type="component" value="Unassembled WGS sequence"/>
</dbReference>
<comment type="function">
    <text evidence="1 11">Assembles around the rod to form the L-ring and probably protects the motor/basal body from shearing forces during rotation.</text>
</comment>
<evidence type="ECO:0000256" key="5">
    <source>
        <dbReference type="ARBA" id="ARBA00022729"/>
    </source>
</evidence>
<keyword evidence="8 11" id="KW-0975">Bacterial flagellum</keyword>
<keyword evidence="7" id="KW-0564">Palmitate</keyword>
<reference evidence="13" key="2">
    <citation type="journal article" date="2016" name="Genome Announc.">
        <title>Draft Genome Sequences of Two Novel Amoeba-Resistant Intranuclear Bacteria, 'Candidatus Berkiella cookevillensis' and 'Candidatus Berkiella aquae'.</title>
        <authorList>
            <person name="Mehari Y.T."/>
            <person name="Arivett B.A."/>
            <person name="Farone A.L."/>
            <person name="Gunderson J.H."/>
            <person name="Farone M.B."/>
        </authorList>
    </citation>
    <scope>NUCLEOTIDE SEQUENCE</scope>
    <source>
        <strain evidence="13">CC99</strain>
    </source>
</reference>
<dbReference type="GO" id="GO:0009279">
    <property type="term" value="C:cell outer membrane"/>
    <property type="evidence" value="ECO:0007669"/>
    <property type="project" value="UniProtKB-SubCell"/>
</dbReference>
<dbReference type="GO" id="GO:0003774">
    <property type="term" value="F:cytoskeletal motor activity"/>
    <property type="evidence" value="ECO:0007669"/>
    <property type="project" value="InterPro"/>
</dbReference>
<dbReference type="InterPro" id="IPR000527">
    <property type="entry name" value="Flag_Lring"/>
</dbReference>
<keyword evidence="9 11" id="KW-0998">Cell outer membrane</keyword>
<accession>A0A0Q9YT79</accession>
<keyword evidence="5 11" id="KW-0732">Signal</keyword>
<dbReference type="OrthoDB" id="9789463at2"/>
<dbReference type="PANTHER" id="PTHR34933">
    <property type="entry name" value="FLAGELLAR L-RING PROTEIN"/>
    <property type="match status" value="1"/>
</dbReference>
<reference evidence="13" key="3">
    <citation type="submission" date="2021-06" db="EMBL/GenBank/DDBJ databases">
        <title>Genomic Description and Analysis of Intracellular Bacteria, Candidatus Berkiella cookevillensis and Candidatus Berkiella aquae.</title>
        <authorList>
            <person name="Kidane D.T."/>
            <person name="Mehari Y.T."/>
            <person name="Rice F.C."/>
            <person name="Arivett B.A."/>
            <person name="Farone A.L."/>
            <person name="Berk S.G."/>
            <person name="Farone M.B."/>
        </authorList>
    </citation>
    <scope>NUCLEOTIDE SEQUENCE</scope>
    <source>
        <strain evidence="13">CC99</strain>
    </source>
</reference>
<dbReference type="GO" id="GO:0009427">
    <property type="term" value="C:bacterial-type flagellum basal body, distal rod, L ring"/>
    <property type="evidence" value="ECO:0007669"/>
    <property type="project" value="InterPro"/>
</dbReference>
<name>A0A0Q9YT79_9GAMM</name>
<evidence type="ECO:0000256" key="3">
    <source>
        <dbReference type="ARBA" id="ARBA00006929"/>
    </source>
</evidence>